<dbReference type="PANTHER" id="PTHR45691:SF6">
    <property type="entry name" value="PROTEIN DIAPHANOUS"/>
    <property type="match status" value="1"/>
</dbReference>
<sequence length="494" mass="53007">MWRSRRALPPEKQDPPPADDAPVPETTNTNNSIPAIPASPPPSSSFPPPHAPASVRVPVPEPAPPPPPTHPQGNFSHMWHKYFWGESKQDVSFAWQAVTQLASTGEGLFRLENASWRIWTRKSSAIPKDPPPLSPLSASSATPLCSHSSAHPPEAPPAAPLRRPSLLQSYLPDLHTAVLNPYKALRGAGTVTETISALLGENLTDLITSAIWRAETICLTDGKDFCDAPGTGAAAAIGEGVSSWIGPRSEPFPYVARWLRRRITKSADAPPEPTRTDSAVHLPPAAASPPPPAKSPVPIPSTHFRKHALAPASPQPPSSLLSKMIHESEREKTFFEAAAERRRLIRLMRRRALDIEGLERRGMDIETYVSLVDGRGGGIDGWYDSSAELSVHRRATDTAQSLIGECAPLPSPPPPEPTQHGASATPAAAACPGTNAAAPRPTPTTTRTSWNPKSAYGDTTPSPSPTTASRIFRVNSLPLPTSSRFSLCLVMYFV</sequence>
<dbReference type="InterPro" id="IPR051412">
    <property type="entry name" value="Formin_Homology_Diaphanous_sf"/>
</dbReference>
<feature type="region of interest" description="Disordered" evidence="1">
    <location>
        <begin position="127"/>
        <end position="161"/>
    </location>
</feature>
<evidence type="ECO:0000313" key="2">
    <source>
        <dbReference type="EMBL" id="RKO89572.1"/>
    </source>
</evidence>
<feature type="compositionally biased region" description="Pro residues" evidence="1">
    <location>
        <begin position="37"/>
        <end position="51"/>
    </location>
</feature>
<dbReference type="EMBL" id="KZ996011">
    <property type="protein sequence ID" value="RKO89572.1"/>
    <property type="molecule type" value="Genomic_DNA"/>
</dbReference>
<dbReference type="OrthoDB" id="2132578at2759"/>
<feature type="compositionally biased region" description="Pro residues" evidence="1">
    <location>
        <begin position="286"/>
        <end position="299"/>
    </location>
</feature>
<feature type="compositionally biased region" description="Low complexity" evidence="1">
    <location>
        <begin position="135"/>
        <end position="152"/>
    </location>
</feature>
<keyword evidence="3" id="KW-1185">Reference proteome</keyword>
<evidence type="ECO:0000256" key="1">
    <source>
        <dbReference type="SAM" id="MobiDB-lite"/>
    </source>
</evidence>
<feature type="compositionally biased region" description="Pro residues" evidence="1">
    <location>
        <begin position="59"/>
        <end position="70"/>
    </location>
</feature>
<accession>A0A4P9WBE4</accession>
<dbReference type="AlphaFoldDB" id="A0A4P9WBE4"/>
<dbReference type="GO" id="GO:0005884">
    <property type="term" value="C:actin filament"/>
    <property type="evidence" value="ECO:0007669"/>
    <property type="project" value="TreeGrafter"/>
</dbReference>
<dbReference type="PANTHER" id="PTHR45691">
    <property type="entry name" value="PROTEIN DIAPHANOUS"/>
    <property type="match status" value="1"/>
</dbReference>
<name>A0A4P9WBE4_9FUNG</name>
<evidence type="ECO:0000313" key="3">
    <source>
        <dbReference type="Proteomes" id="UP000269721"/>
    </source>
</evidence>
<feature type="region of interest" description="Disordered" evidence="1">
    <location>
        <begin position="266"/>
        <end position="301"/>
    </location>
</feature>
<gene>
    <name evidence="2" type="ORF">BDK51DRAFT_45261</name>
</gene>
<feature type="compositionally biased region" description="Low complexity" evidence="1">
    <location>
        <begin position="421"/>
        <end position="448"/>
    </location>
</feature>
<protein>
    <submittedName>
        <fullName evidence="2">Uncharacterized protein</fullName>
    </submittedName>
</protein>
<feature type="region of interest" description="Disordered" evidence="1">
    <location>
        <begin position="406"/>
        <end position="467"/>
    </location>
</feature>
<dbReference type="GO" id="GO:0030041">
    <property type="term" value="P:actin filament polymerization"/>
    <property type="evidence" value="ECO:0007669"/>
    <property type="project" value="TreeGrafter"/>
</dbReference>
<feature type="region of interest" description="Disordered" evidence="1">
    <location>
        <begin position="1"/>
        <end position="73"/>
    </location>
</feature>
<reference evidence="3" key="1">
    <citation type="journal article" date="2018" name="Nat. Microbiol.">
        <title>Leveraging single-cell genomics to expand the fungal tree of life.</title>
        <authorList>
            <person name="Ahrendt S.R."/>
            <person name="Quandt C.A."/>
            <person name="Ciobanu D."/>
            <person name="Clum A."/>
            <person name="Salamov A."/>
            <person name="Andreopoulos B."/>
            <person name="Cheng J.F."/>
            <person name="Woyke T."/>
            <person name="Pelin A."/>
            <person name="Henrissat B."/>
            <person name="Reynolds N.K."/>
            <person name="Benny G.L."/>
            <person name="Smith M.E."/>
            <person name="James T.Y."/>
            <person name="Grigoriev I.V."/>
        </authorList>
    </citation>
    <scope>NUCLEOTIDE SEQUENCE [LARGE SCALE GENOMIC DNA]</scope>
</reference>
<dbReference type="Proteomes" id="UP000269721">
    <property type="component" value="Unassembled WGS sequence"/>
</dbReference>
<proteinExistence type="predicted"/>
<organism evidence="2 3">
    <name type="scientific">Blyttiomyces helicus</name>
    <dbReference type="NCBI Taxonomy" id="388810"/>
    <lineage>
        <taxon>Eukaryota</taxon>
        <taxon>Fungi</taxon>
        <taxon>Fungi incertae sedis</taxon>
        <taxon>Chytridiomycota</taxon>
        <taxon>Chytridiomycota incertae sedis</taxon>
        <taxon>Chytridiomycetes</taxon>
        <taxon>Chytridiomycetes incertae sedis</taxon>
        <taxon>Blyttiomyces</taxon>
    </lineage>
</organism>